<accession>A0ACC4BQA2</accession>
<evidence type="ECO:0000313" key="2">
    <source>
        <dbReference type="Proteomes" id="UP000309997"/>
    </source>
</evidence>
<evidence type="ECO:0000313" key="1">
    <source>
        <dbReference type="EMBL" id="KAL3580570.1"/>
    </source>
</evidence>
<dbReference type="EMBL" id="RCHU02000009">
    <property type="protein sequence ID" value="KAL3580570.1"/>
    <property type="molecule type" value="Genomic_DNA"/>
</dbReference>
<protein>
    <submittedName>
        <fullName evidence="1">Uncharacterized protein</fullName>
    </submittedName>
</protein>
<organism evidence="1 2">
    <name type="scientific">Populus alba</name>
    <name type="common">White poplar</name>
    <dbReference type="NCBI Taxonomy" id="43335"/>
    <lineage>
        <taxon>Eukaryota</taxon>
        <taxon>Viridiplantae</taxon>
        <taxon>Streptophyta</taxon>
        <taxon>Embryophyta</taxon>
        <taxon>Tracheophyta</taxon>
        <taxon>Spermatophyta</taxon>
        <taxon>Magnoliopsida</taxon>
        <taxon>eudicotyledons</taxon>
        <taxon>Gunneridae</taxon>
        <taxon>Pentapetalae</taxon>
        <taxon>rosids</taxon>
        <taxon>fabids</taxon>
        <taxon>Malpighiales</taxon>
        <taxon>Salicaceae</taxon>
        <taxon>Saliceae</taxon>
        <taxon>Populus</taxon>
    </lineage>
</organism>
<sequence length="397" mass="43376">MATSNDRTRTTTLVVDDDRIIKTIHSKLLSKLGIENQVAANEKKAVDLHCSGKKFDLIVMDRDMPIMNGIEATMGTPCPGHNVSIIVGRDQHVPSPRARNNHSRSTHRFSFDLISKNAQRIVEWSGGECILEIRVFGWKGPKVSSEDGGRTTVCLLGLVEEGARVKGETARKVAQGVEFTGGGEFIGDGRVGFLPRVGKDDHIKYHGQMQTGNNGGKVHGVERVHWGEGRVECVVEESVQVSWEIELIVGGDVLMVEDWCGYVALDGGFEEPPPARTLVLAAIHSSFKLDNLQMFSGTNPVSLCLQDPRAQPVPLALAQVDRQIAVKNTIVAKHQTTVTLPSSSQFLQAEGTPRSLPIKMTSFKVVILADCLWWNAASGICIDLFAKSGLQKTEEFT</sequence>
<name>A0ACC4BQA2_POPAL</name>
<keyword evidence="2" id="KW-1185">Reference proteome</keyword>
<reference evidence="1 2" key="1">
    <citation type="journal article" date="2024" name="Plant Biotechnol. J.">
        <title>Genome and CRISPR/Cas9 system of a widespread forest tree (Populus alba) in the world.</title>
        <authorList>
            <person name="Liu Y.J."/>
            <person name="Jiang P.F."/>
            <person name="Han X.M."/>
            <person name="Li X.Y."/>
            <person name="Wang H.M."/>
            <person name="Wang Y.J."/>
            <person name="Wang X.X."/>
            <person name="Zeng Q.Y."/>
        </authorList>
    </citation>
    <scope>NUCLEOTIDE SEQUENCE [LARGE SCALE GENOMIC DNA]</scope>
    <source>
        <strain evidence="2">cv. PAL-ZL1</strain>
    </source>
</reference>
<proteinExistence type="predicted"/>
<dbReference type="Proteomes" id="UP000309997">
    <property type="component" value="Unassembled WGS sequence"/>
</dbReference>
<gene>
    <name evidence="1" type="ORF">D5086_018405</name>
</gene>
<comment type="caution">
    <text evidence="1">The sequence shown here is derived from an EMBL/GenBank/DDBJ whole genome shotgun (WGS) entry which is preliminary data.</text>
</comment>